<evidence type="ECO:0000313" key="3">
    <source>
        <dbReference type="Proteomes" id="UP000000602"/>
    </source>
</evidence>
<feature type="transmembrane region" description="Helical" evidence="1">
    <location>
        <begin position="392"/>
        <end position="414"/>
    </location>
</feature>
<accession>Q6AJB4</accession>
<name>Q6AJB4_DESPS</name>
<dbReference type="AlphaFoldDB" id="Q6AJB4"/>
<keyword evidence="3" id="KW-1185">Reference proteome</keyword>
<feature type="transmembrane region" description="Helical" evidence="1">
    <location>
        <begin position="535"/>
        <end position="552"/>
    </location>
</feature>
<dbReference type="eggNOG" id="COG0841">
    <property type="taxonomic scope" value="Bacteria"/>
</dbReference>
<dbReference type="HOGENOM" id="CLU_002755_1_2_7"/>
<dbReference type="EMBL" id="CR522870">
    <property type="protein sequence ID" value="CAG37566.1"/>
    <property type="molecule type" value="Genomic_DNA"/>
</dbReference>
<dbReference type="GO" id="GO:0005886">
    <property type="term" value="C:plasma membrane"/>
    <property type="evidence" value="ECO:0007669"/>
    <property type="project" value="TreeGrafter"/>
</dbReference>
<dbReference type="RefSeq" id="WP_011190078.1">
    <property type="nucleotide sequence ID" value="NC_006138.1"/>
</dbReference>
<feature type="transmembrane region" description="Helical" evidence="1">
    <location>
        <begin position="20"/>
        <end position="37"/>
    </location>
</feature>
<dbReference type="KEGG" id="dps:DP2837"/>
<reference evidence="3" key="1">
    <citation type="journal article" date="2004" name="Environ. Microbiol.">
        <title>The genome of Desulfotalea psychrophila, a sulfate-reducing bacterium from permanently cold Arctic sediments.</title>
        <authorList>
            <person name="Rabus R."/>
            <person name="Ruepp A."/>
            <person name="Frickey T."/>
            <person name="Rattei T."/>
            <person name="Fartmann B."/>
            <person name="Stark M."/>
            <person name="Bauer M."/>
            <person name="Zibat A."/>
            <person name="Lombardot T."/>
            <person name="Becker I."/>
            <person name="Amann J."/>
            <person name="Gellner K."/>
            <person name="Teeling H."/>
            <person name="Leuschner W.D."/>
            <person name="Gloeckner F.-O."/>
            <person name="Lupas A.N."/>
            <person name="Amann R."/>
            <person name="Klenk H.-P."/>
        </authorList>
    </citation>
    <scope>NUCLEOTIDE SEQUENCE [LARGE SCALE GENOMIC DNA]</scope>
    <source>
        <strain evidence="3">DSM 12343 / LSv54</strain>
    </source>
</reference>
<feature type="transmembrane region" description="Helical" evidence="1">
    <location>
        <begin position="962"/>
        <end position="981"/>
    </location>
</feature>
<organism evidence="2 3">
    <name type="scientific">Desulfotalea psychrophila (strain LSv54 / DSM 12343)</name>
    <dbReference type="NCBI Taxonomy" id="177439"/>
    <lineage>
        <taxon>Bacteria</taxon>
        <taxon>Pseudomonadati</taxon>
        <taxon>Thermodesulfobacteriota</taxon>
        <taxon>Desulfobulbia</taxon>
        <taxon>Desulfobulbales</taxon>
        <taxon>Desulfocapsaceae</taxon>
        <taxon>Desulfotalea</taxon>
    </lineage>
</organism>
<dbReference type="STRING" id="177439.DP2837"/>
<dbReference type="GO" id="GO:0042910">
    <property type="term" value="F:xenobiotic transmembrane transporter activity"/>
    <property type="evidence" value="ECO:0007669"/>
    <property type="project" value="TreeGrafter"/>
</dbReference>
<dbReference type="SUPFAM" id="SSF82866">
    <property type="entry name" value="Multidrug efflux transporter AcrB transmembrane domain"/>
    <property type="match status" value="2"/>
</dbReference>
<sequence length="1042" mass="114394">MSTEPNKSRGVISWMVHNRVTPNLLMLVLLIGGFFVANRIKQEVFPEFVLDIVSISVPYPGASPAEIEKGIILAIEENIQGLDGIKEYNSTAAEGIAQVSIELTTGAKRQQVFQDIKQEIDNITTFPEDAEEPRVSLVAIKMDVLQITLFGNASEHSLRELAEFTRDKLLQTPGISQVEIVGNRDFEVSVEISQGTLRNYGLTLGDVATRIKEASVELPGGKIKTTGGEILLRIKDRRDWASEFSKIPIITTATGSIVYLEDIAQVREAFEDTDKTTTYNGEPSIALAIARIGKETPIGVAEAARNAMVEIESHYPASIQWATGKDRSLIYQQRLQLLLKNALMGLVLVLVLLGTFLEFRLAFWVTMGIPISFLGGLLFLPVFGVSINMISMFAFIVALGIVVDDAIVAGENIYEYRQKGLPFIEAAIKGAQDVAIPIAFAILTNIVAFAPLLFIPGTMGKIWGVIPTVVITVFVISWVEALLILPSHLAHGNPKKAQGILRVIGHHQRFFSRLLELFISRIYTPSLDFCLHRRGLTLALGIAILILSIGYIKGGRINMILMPRVESNRAVVTATFPLGTPAGEVEKTRQLLEDAIARVAKKHGGKQLVEGVFAKIIENTLSIDAYLSPPGIRPLSTKEVTKQWRNEAGRLVGLQSIIYEADRGGPGRGAALEIELSHRDIEVLDRASADLAAGIETFASSTDVNQGFARGKQQIDFQINAAGKALGLSASTVGRQLRDSFQGAIALKQQRGRNEMRVRVRLPEEERLSEFNIDNMMVHTPKNTFVPLMEIANIERGRAYTTIDRRDGRRIVTVSANVEPIGRVNQISATLKQTILPQLLEKYPGLTYDFEGREAERADSMSSIIAGFLFTLLGIYVLLAIPFRSYTQPLIVMFAIPFGLVGALAGHIIMGYNISIISLMGILALSGVIVNDSLILVDYANKKMAAGDSPLEAIRRAGQRRFRPIMLTTLTTFGGLAPMIFETSRQARFMIPMAISLGFGILFVTAIALWLVPCFFMLIEDGRALSAKIFGPKPKKISSEME</sequence>
<dbReference type="SUPFAM" id="SSF82714">
    <property type="entry name" value="Multidrug efflux transporter AcrB TolC docking domain, DN and DC subdomains"/>
    <property type="match status" value="2"/>
</dbReference>
<keyword evidence="1" id="KW-1133">Transmembrane helix</keyword>
<dbReference type="InterPro" id="IPR027463">
    <property type="entry name" value="AcrB_DN_DC_subdom"/>
</dbReference>
<dbReference type="Gene3D" id="3.30.70.1440">
    <property type="entry name" value="Multidrug efflux transporter AcrB pore domain"/>
    <property type="match status" value="1"/>
</dbReference>
<feature type="transmembrane region" description="Helical" evidence="1">
    <location>
        <begin position="434"/>
        <end position="455"/>
    </location>
</feature>
<keyword evidence="1" id="KW-0472">Membrane</keyword>
<keyword evidence="1" id="KW-0812">Transmembrane</keyword>
<feature type="transmembrane region" description="Helical" evidence="1">
    <location>
        <begin position="864"/>
        <end position="883"/>
    </location>
</feature>
<dbReference type="Pfam" id="PF00873">
    <property type="entry name" value="ACR_tran"/>
    <property type="match status" value="1"/>
</dbReference>
<dbReference type="Proteomes" id="UP000000602">
    <property type="component" value="Chromosome"/>
</dbReference>
<dbReference type="Gene3D" id="3.30.70.1430">
    <property type="entry name" value="Multidrug efflux transporter AcrB pore domain"/>
    <property type="match status" value="2"/>
</dbReference>
<feature type="transmembrane region" description="Helical" evidence="1">
    <location>
        <begin position="462"/>
        <end position="486"/>
    </location>
</feature>
<gene>
    <name evidence="2" type="ordered locus">DP2837</name>
</gene>
<dbReference type="OrthoDB" id="9806532at2"/>
<proteinExistence type="predicted"/>
<feature type="transmembrane region" description="Helical" evidence="1">
    <location>
        <begin position="916"/>
        <end position="941"/>
    </location>
</feature>
<evidence type="ECO:0000256" key="1">
    <source>
        <dbReference type="SAM" id="Phobius"/>
    </source>
</evidence>
<feature type="transmembrane region" description="Helical" evidence="1">
    <location>
        <begin position="337"/>
        <end position="357"/>
    </location>
</feature>
<dbReference type="Gene3D" id="3.30.70.1320">
    <property type="entry name" value="Multidrug efflux transporter AcrB pore domain like"/>
    <property type="match status" value="1"/>
</dbReference>
<dbReference type="PANTHER" id="PTHR32063:SF33">
    <property type="entry name" value="RND SUPERFAMILY EFFLUX PUMP PERMEASE COMPONENT"/>
    <property type="match status" value="1"/>
</dbReference>
<dbReference type="Gene3D" id="1.20.1640.10">
    <property type="entry name" value="Multidrug efflux transporter AcrB transmembrane domain"/>
    <property type="match status" value="2"/>
</dbReference>
<evidence type="ECO:0000313" key="2">
    <source>
        <dbReference type="EMBL" id="CAG37566.1"/>
    </source>
</evidence>
<dbReference type="Gene3D" id="3.30.2090.10">
    <property type="entry name" value="Multidrug efflux transporter AcrB TolC docking domain, DN and DC subdomains"/>
    <property type="match status" value="2"/>
</dbReference>
<feature type="transmembrane region" description="Helical" evidence="1">
    <location>
        <begin position="363"/>
        <end position="385"/>
    </location>
</feature>
<dbReference type="PANTHER" id="PTHR32063">
    <property type="match status" value="1"/>
</dbReference>
<protein>
    <submittedName>
        <fullName evidence="2">Related to cobalt-zinc-cadmium resistance protein (CzcA)</fullName>
    </submittedName>
</protein>
<dbReference type="PRINTS" id="PR00702">
    <property type="entry name" value="ACRIFLAVINRP"/>
</dbReference>
<dbReference type="InterPro" id="IPR001036">
    <property type="entry name" value="Acrflvin-R"/>
</dbReference>
<dbReference type="SUPFAM" id="SSF82693">
    <property type="entry name" value="Multidrug efflux transporter AcrB pore domain, PN1, PN2, PC1 and PC2 subdomains"/>
    <property type="match status" value="2"/>
</dbReference>
<feature type="transmembrane region" description="Helical" evidence="1">
    <location>
        <begin position="993"/>
        <end position="1019"/>
    </location>
</feature>
<feature type="transmembrane region" description="Helical" evidence="1">
    <location>
        <begin position="890"/>
        <end position="910"/>
    </location>
</feature>